<reference evidence="1 2" key="1">
    <citation type="submission" date="2016-12" db="EMBL/GenBank/DDBJ databases">
        <title>Isolation and genomic insights into novel planktonic Zetaproteobacteria from stratified waters of the Chesapeake Bay.</title>
        <authorList>
            <person name="McAllister S.M."/>
            <person name="Kato S."/>
            <person name="Chan C.S."/>
            <person name="Chiu B.K."/>
            <person name="Field E.K."/>
        </authorList>
    </citation>
    <scope>NUCLEOTIDE SEQUENCE [LARGE SCALE GENOMIC DNA]</scope>
    <source>
        <strain evidence="1 2">CP-8</strain>
    </source>
</reference>
<accession>A0A2K8LEM6</accession>
<evidence type="ECO:0000313" key="1">
    <source>
        <dbReference type="EMBL" id="ATX82726.1"/>
    </source>
</evidence>
<protein>
    <submittedName>
        <fullName evidence="1">Uncharacterized protein</fullName>
    </submittedName>
</protein>
<proteinExistence type="predicted"/>
<dbReference type="Proteomes" id="UP000231637">
    <property type="component" value="Chromosome"/>
</dbReference>
<dbReference type="RefSeq" id="WP_100266040.1">
    <property type="nucleotide sequence ID" value="NZ_CP018800.1"/>
</dbReference>
<dbReference type="EMBL" id="CP018800">
    <property type="protein sequence ID" value="ATX82726.1"/>
    <property type="molecule type" value="Genomic_DNA"/>
</dbReference>
<dbReference type="SUPFAM" id="SSF160950">
    <property type="entry name" value="YacF-like"/>
    <property type="match status" value="1"/>
</dbReference>
<name>A0A2K8LEM6_9PROT</name>
<sequence>MSDTVQFSFPLSSRMRSFIELRDGLACLESAHGAHDGPSWLHAACDLRTSLIGDHGRKPVVPEVIALLQDVETYLNGLSKGAPHYQDHIRKACDNIQHHIEQLMPGVPDAARILENDALLGAYLNTQKKHDWLGHKLCLHQSIKAIWNHSEERTLPLHRALVPLCNAVDTLDGMLNDFVSWKKEVAIGGSGHITPDRKAPCGLLVIALPEEAVADGIIPDISGNRLAIRVRFQQWLPGEKTIDYKKDQPYSMMLIPIGG</sequence>
<gene>
    <name evidence="1" type="ORF">Ga0123462_1884</name>
</gene>
<dbReference type="OrthoDB" id="5291623at2"/>
<keyword evidence="2" id="KW-1185">Reference proteome</keyword>
<dbReference type="KEGG" id="mfn:Ga0123462_1884"/>
<evidence type="ECO:0000313" key="2">
    <source>
        <dbReference type="Proteomes" id="UP000231637"/>
    </source>
</evidence>
<dbReference type="InterPro" id="IPR036268">
    <property type="entry name" value="ZapD_sf"/>
</dbReference>
<organism evidence="1 2">
    <name type="scientific">Mariprofundus ferrinatatus</name>
    <dbReference type="NCBI Taxonomy" id="1921087"/>
    <lineage>
        <taxon>Bacteria</taxon>
        <taxon>Pseudomonadati</taxon>
        <taxon>Pseudomonadota</taxon>
        <taxon>Candidatius Mariprofundia</taxon>
        <taxon>Mariprofundales</taxon>
        <taxon>Mariprofundaceae</taxon>
        <taxon>Mariprofundus</taxon>
    </lineage>
</organism>
<dbReference type="AlphaFoldDB" id="A0A2K8LEM6"/>